<proteinExistence type="predicted"/>
<accession>A0A286NV02</accession>
<dbReference type="Proteomes" id="UP000217289">
    <property type="component" value="Chromosome"/>
</dbReference>
<gene>
    <name evidence="2" type="ORF">MEBOL_000303</name>
</gene>
<evidence type="ECO:0000313" key="3">
    <source>
        <dbReference type="Proteomes" id="UP000217289"/>
    </source>
</evidence>
<dbReference type="AlphaFoldDB" id="A0A286NV02"/>
<protein>
    <submittedName>
        <fullName evidence="2">Uncharacterized protein</fullName>
    </submittedName>
</protein>
<dbReference type="RefSeq" id="WP_095975755.1">
    <property type="nucleotide sequence ID" value="NZ_CP022163.1"/>
</dbReference>
<feature type="compositionally biased region" description="Low complexity" evidence="1">
    <location>
        <begin position="66"/>
        <end position="88"/>
    </location>
</feature>
<feature type="region of interest" description="Disordered" evidence="1">
    <location>
        <begin position="66"/>
        <end position="94"/>
    </location>
</feature>
<reference evidence="2 3" key="1">
    <citation type="submission" date="2017-06" db="EMBL/GenBank/DDBJ databases">
        <authorList>
            <person name="Kim H.J."/>
            <person name="Triplett B.A."/>
        </authorList>
    </citation>
    <scope>NUCLEOTIDE SEQUENCE [LARGE SCALE GENOMIC DNA]</scope>
    <source>
        <strain evidence="2 3">DSM 14713</strain>
    </source>
</reference>
<feature type="compositionally biased region" description="Polar residues" evidence="1">
    <location>
        <begin position="16"/>
        <end position="25"/>
    </location>
</feature>
<feature type="region of interest" description="Disordered" evidence="1">
    <location>
        <begin position="1"/>
        <end position="25"/>
    </location>
</feature>
<name>A0A286NV02_9BACT</name>
<sequence length="120" mass="12004">MSRINGLPGPRLPTVAPSSTRGVSSTSFLSRVQANASGVVSLPPSAPASGVSGRAVISSAIASARQEAAAQAPAASSAPPDAAQQQKQAVEEMSRSFLMGTMQSIFQGIGEAGPKAPQDD</sequence>
<evidence type="ECO:0000256" key="1">
    <source>
        <dbReference type="SAM" id="MobiDB-lite"/>
    </source>
</evidence>
<evidence type="ECO:0000313" key="2">
    <source>
        <dbReference type="EMBL" id="ATB26869.1"/>
    </source>
</evidence>
<dbReference type="OrthoDB" id="5526109at2"/>
<organism evidence="2 3">
    <name type="scientific">Melittangium boletus DSM 14713</name>
    <dbReference type="NCBI Taxonomy" id="1294270"/>
    <lineage>
        <taxon>Bacteria</taxon>
        <taxon>Pseudomonadati</taxon>
        <taxon>Myxococcota</taxon>
        <taxon>Myxococcia</taxon>
        <taxon>Myxococcales</taxon>
        <taxon>Cystobacterineae</taxon>
        <taxon>Archangiaceae</taxon>
        <taxon>Melittangium</taxon>
    </lineage>
</organism>
<dbReference type="EMBL" id="CP022163">
    <property type="protein sequence ID" value="ATB26869.1"/>
    <property type="molecule type" value="Genomic_DNA"/>
</dbReference>
<keyword evidence="3" id="KW-1185">Reference proteome</keyword>
<dbReference type="KEGG" id="mbd:MEBOL_000303"/>